<gene>
    <name evidence="1" type="ORF">PSON_ATCC_30995.1.T0790080</name>
</gene>
<dbReference type="EMBL" id="CAJJDN010000079">
    <property type="protein sequence ID" value="CAD8103021.1"/>
    <property type="molecule type" value="Genomic_DNA"/>
</dbReference>
<evidence type="ECO:0000313" key="2">
    <source>
        <dbReference type="Proteomes" id="UP000692954"/>
    </source>
</evidence>
<comment type="caution">
    <text evidence="1">The sequence shown here is derived from an EMBL/GenBank/DDBJ whole genome shotgun (WGS) entry which is preliminary data.</text>
</comment>
<sequence>MQQQNEDDGILQQLKRILSFQFLSRNYFLLRKFDPNTGCIRLQCLAKEKSFRQYIDYPYGIETIANILIQYNYTNWIFDQAFNVIIPIFAKERKQVQILIKKNHVDEFKNFLQELDLAREFEVQEAEYIANKDMIKLFIIFDNEDDAQIGFSKIQQCKAAFSIQNAKMEEVDYFNKFLYIVQSKQQQFQDYRNNNPRNYEDHQIDEQSFQQYSQPQQQQQNPNQQFQQQKFYENEKQFQQDYSSDIVSQRLNQIRSNQKIELNYAPLQEQQSMFSFVPLISPSQQFPNSDVQEIQQYIKSPQENTENDEAKQAEYIEPQTNEIQITRETESNKENSVERNIKKKFQEELYQQKSHTIHGYQKNGYQKRRYNYDNNQNRYYNNSNHRKQQYYCDYNRLEDDLREFTGFKKYQQKQQKEYYELKKEY</sequence>
<protein>
    <submittedName>
        <fullName evidence="1">Uncharacterized protein</fullName>
    </submittedName>
</protein>
<proteinExistence type="predicted"/>
<evidence type="ECO:0000313" key="1">
    <source>
        <dbReference type="EMBL" id="CAD8103021.1"/>
    </source>
</evidence>
<reference evidence="1" key="1">
    <citation type="submission" date="2021-01" db="EMBL/GenBank/DDBJ databases">
        <authorList>
            <consortium name="Genoscope - CEA"/>
            <person name="William W."/>
        </authorList>
    </citation>
    <scope>NUCLEOTIDE SEQUENCE</scope>
</reference>
<accession>A0A8S1PJ51</accession>
<dbReference type="Proteomes" id="UP000692954">
    <property type="component" value="Unassembled WGS sequence"/>
</dbReference>
<dbReference type="AlphaFoldDB" id="A0A8S1PJ51"/>
<dbReference type="OrthoDB" id="305546at2759"/>
<organism evidence="1 2">
    <name type="scientific">Paramecium sonneborni</name>
    <dbReference type="NCBI Taxonomy" id="65129"/>
    <lineage>
        <taxon>Eukaryota</taxon>
        <taxon>Sar</taxon>
        <taxon>Alveolata</taxon>
        <taxon>Ciliophora</taxon>
        <taxon>Intramacronucleata</taxon>
        <taxon>Oligohymenophorea</taxon>
        <taxon>Peniculida</taxon>
        <taxon>Parameciidae</taxon>
        <taxon>Paramecium</taxon>
    </lineage>
</organism>
<name>A0A8S1PJ51_9CILI</name>
<keyword evidence="2" id="KW-1185">Reference proteome</keyword>